<organism evidence="3 4">
    <name type="scientific">Archaeoglobus fulgidus DSM 8774</name>
    <dbReference type="NCBI Taxonomy" id="1344584"/>
    <lineage>
        <taxon>Archaea</taxon>
        <taxon>Methanobacteriati</taxon>
        <taxon>Methanobacteriota</taxon>
        <taxon>Archaeoglobi</taxon>
        <taxon>Archaeoglobales</taxon>
        <taxon>Archaeoglobaceae</taxon>
        <taxon>Archaeoglobus</taxon>
    </lineage>
</organism>
<dbReference type="Pfam" id="PF03685">
    <property type="entry name" value="UPF0147"/>
    <property type="match status" value="1"/>
</dbReference>
<dbReference type="NCBIfam" id="NF003319">
    <property type="entry name" value="PRK04330.1"/>
    <property type="match status" value="1"/>
</dbReference>
<evidence type="ECO:0000313" key="3">
    <source>
        <dbReference type="EMBL" id="AIG99359.1"/>
    </source>
</evidence>
<dbReference type="Proteomes" id="UP000028501">
    <property type="component" value="Chromosome"/>
</dbReference>
<reference evidence="3 4" key="1">
    <citation type="submission" date="2013-07" db="EMBL/GenBank/DDBJ databases">
        <title>Genome of Archaeoglobus fulgidus.</title>
        <authorList>
            <person name="Fiebig A."/>
            <person name="Birkeland N.-K."/>
        </authorList>
    </citation>
    <scope>NUCLEOTIDE SEQUENCE [LARGE SCALE GENOMIC DNA]</scope>
    <source>
        <strain evidence="3 4">DSM 8774</strain>
    </source>
</reference>
<gene>
    <name evidence="3" type="ORF">AFULGI_00026530</name>
</gene>
<dbReference type="AlphaFoldDB" id="A0A075WJD6"/>
<dbReference type="HAMAP" id="MF_00342">
    <property type="entry name" value="UPF0147"/>
    <property type="match status" value="1"/>
</dbReference>
<evidence type="ECO:0000313" key="4">
    <source>
        <dbReference type="Proteomes" id="UP000028501"/>
    </source>
</evidence>
<dbReference type="EMBL" id="CP006577">
    <property type="protein sequence ID" value="AIG99359.1"/>
    <property type="molecule type" value="Genomic_DNA"/>
</dbReference>
<dbReference type="InterPro" id="IPR023130">
    <property type="entry name" value="Ta0600-like_sf"/>
</dbReference>
<dbReference type="SUPFAM" id="SSF158436">
    <property type="entry name" value="Ta0600-like"/>
    <property type="match status" value="1"/>
</dbReference>
<name>A0A075WJD6_ARCFL</name>
<dbReference type="RefSeq" id="WP_010879857.1">
    <property type="nucleotide sequence ID" value="NZ_CP006577.1"/>
</dbReference>
<sequence>MAKKGLEEVLETLDRIIHDETVPRNVRRVASEIKEKLTTTDEVSLEAASAISVLEDISADPNLPMHVRTMIWNLTSQLERISVE</sequence>
<dbReference type="InterPro" id="IPR005354">
    <property type="entry name" value="UPF0147"/>
</dbReference>
<evidence type="ECO:0000256" key="2">
    <source>
        <dbReference type="HAMAP-Rule" id="MF_00342"/>
    </source>
</evidence>
<accession>A0A075WJD6</accession>
<protein>
    <recommendedName>
        <fullName evidence="2">UPF0147 protein AFULGI_00026530</fullName>
    </recommendedName>
</protein>
<dbReference type="GeneID" id="24796115"/>
<evidence type="ECO:0000256" key="1">
    <source>
        <dbReference type="ARBA" id="ARBA00005958"/>
    </source>
</evidence>
<comment type="similarity">
    <text evidence="1 2">Belongs to the UPF0147 family.</text>
</comment>
<dbReference type="HOGENOM" id="CLU_165882_1_0_2"/>
<dbReference type="KEGG" id="afg:AFULGI_00026530"/>
<proteinExistence type="inferred from homology"/>
<dbReference type="Gene3D" id="1.20.1440.50">
    <property type="entry name" value="Ta0600-like"/>
    <property type="match status" value="1"/>
</dbReference>